<evidence type="ECO:0000313" key="1">
    <source>
        <dbReference type="EMBL" id="KAK0056462.1"/>
    </source>
</evidence>
<reference evidence="1" key="1">
    <citation type="journal article" date="2023" name="PLoS Negl. Trop. Dis.">
        <title>A genome sequence for Biomphalaria pfeifferi, the major vector snail for the human-infecting parasite Schistosoma mansoni.</title>
        <authorList>
            <person name="Bu L."/>
            <person name="Lu L."/>
            <person name="Laidemitt M.R."/>
            <person name="Zhang S.M."/>
            <person name="Mutuku M."/>
            <person name="Mkoji G."/>
            <person name="Steinauer M."/>
            <person name="Loker E.S."/>
        </authorList>
    </citation>
    <scope>NUCLEOTIDE SEQUENCE</scope>
    <source>
        <strain evidence="1">KasaAsao</strain>
    </source>
</reference>
<comment type="caution">
    <text evidence="1">The sequence shown here is derived from an EMBL/GenBank/DDBJ whole genome shotgun (WGS) entry which is preliminary data.</text>
</comment>
<name>A0AAD8F9A6_BIOPF</name>
<gene>
    <name evidence="1" type="ORF">Bpfe_014242</name>
</gene>
<dbReference type="EMBL" id="JASAOG010000062">
    <property type="protein sequence ID" value="KAK0056462.1"/>
    <property type="molecule type" value="Genomic_DNA"/>
</dbReference>
<reference evidence="1" key="2">
    <citation type="submission" date="2023-04" db="EMBL/GenBank/DDBJ databases">
        <authorList>
            <person name="Bu L."/>
            <person name="Lu L."/>
            <person name="Laidemitt M.R."/>
            <person name="Zhang S.M."/>
            <person name="Mutuku M."/>
            <person name="Mkoji G."/>
            <person name="Steinauer M."/>
            <person name="Loker E.S."/>
        </authorList>
    </citation>
    <scope>NUCLEOTIDE SEQUENCE</scope>
    <source>
        <strain evidence="1">KasaAsao</strain>
        <tissue evidence="1">Whole Snail</tissue>
    </source>
</reference>
<accession>A0AAD8F9A6</accession>
<dbReference type="Proteomes" id="UP001233172">
    <property type="component" value="Unassembled WGS sequence"/>
</dbReference>
<proteinExistence type="predicted"/>
<keyword evidence="2" id="KW-1185">Reference proteome</keyword>
<sequence length="95" mass="10478">MNTPTGSIKLNKEIKQKLNNKRRHSLRVEPTTCSRQSVLGCRGKTRQGSAHSRASLAVGSRNVSFTSLVRDKSGHVPAHGTRRSRIQIVGKLHPL</sequence>
<organism evidence="1 2">
    <name type="scientific">Biomphalaria pfeifferi</name>
    <name type="common">Bloodfluke planorb</name>
    <name type="synonym">Freshwater snail</name>
    <dbReference type="NCBI Taxonomy" id="112525"/>
    <lineage>
        <taxon>Eukaryota</taxon>
        <taxon>Metazoa</taxon>
        <taxon>Spiralia</taxon>
        <taxon>Lophotrochozoa</taxon>
        <taxon>Mollusca</taxon>
        <taxon>Gastropoda</taxon>
        <taxon>Heterobranchia</taxon>
        <taxon>Euthyneura</taxon>
        <taxon>Panpulmonata</taxon>
        <taxon>Hygrophila</taxon>
        <taxon>Lymnaeoidea</taxon>
        <taxon>Planorbidae</taxon>
        <taxon>Biomphalaria</taxon>
    </lineage>
</organism>
<protein>
    <submittedName>
        <fullName evidence="1">Uncharacterized protein</fullName>
    </submittedName>
</protein>
<dbReference type="AlphaFoldDB" id="A0AAD8F9A6"/>
<evidence type="ECO:0000313" key="2">
    <source>
        <dbReference type="Proteomes" id="UP001233172"/>
    </source>
</evidence>